<comment type="caution">
    <text evidence="1">The sequence shown here is derived from an EMBL/GenBank/DDBJ whole genome shotgun (WGS) entry which is preliminary data.</text>
</comment>
<evidence type="ECO:0000313" key="1">
    <source>
        <dbReference type="EMBL" id="RAV09723.1"/>
    </source>
</evidence>
<organism evidence="1 2">
    <name type="scientific">Mycobacterium colombiense</name>
    <dbReference type="NCBI Taxonomy" id="339268"/>
    <lineage>
        <taxon>Bacteria</taxon>
        <taxon>Bacillati</taxon>
        <taxon>Actinomycetota</taxon>
        <taxon>Actinomycetes</taxon>
        <taxon>Mycobacteriales</taxon>
        <taxon>Mycobacteriaceae</taxon>
        <taxon>Mycobacterium</taxon>
        <taxon>Mycobacterium avium complex (MAC)</taxon>
    </lineage>
</organism>
<dbReference type="AlphaFoldDB" id="A0A329LT27"/>
<name>A0A329LT27_9MYCO</name>
<accession>A0A329LT27</accession>
<protein>
    <submittedName>
        <fullName evidence="1">Uncharacterized protein</fullName>
    </submittedName>
</protein>
<proteinExistence type="predicted"/>
<dbReference type="Proteomes" id="UP000250915">
    <property type="component" value="Unassembled WGS sequence"/>
</dbReference>
<sequence>MQREPMGWADGALFHHLPVGPAHGCTDVRFVTRYVEPQRGSLRRRELLLGAVADWVLLEHMMA</sequence>
<reference evidence="1 2" key="1">
    <citation type="submission" date="2018-06" db="EMBL/GenBank/DDBJ databases">
        <title>NTM in soil in Japan.</title>
        <authorList>
            <person name="Ohya K."/>
        </authorList>
    </citation>
    <scope>NUCLEOTIDE SEQUENCE [LARGE SCALE GENOMIC DNA]</scope>
    <source>
        <strain evidence="1 2">GF28</strain>
    </source>
</reference>
<evidence type="ECO:0000313" key="2">
    <source>
        <dbReference type="Proteomes" id="UP000250915"/>
    </source>
</evidence>
<dbReference type="EMBL" id="QMEV01000029">
    <property type="protein sequence ID" value="RAV09723.1"/>
    <property type="molecule type" value="Genomic_DNA"/>
</dbReference>
<gene>
    <name evidence="1" type="ORF">DQP57_14540</name>
</gene>